<keyword evidence="2" id="KW-1185">Reference proteome</keyword>
<accession>A0ABW8W024</accession>
<proteinExistence type="predicted"/>
<dbReference type="Proteomes" id="UP001628646">
    <property type="component" value="Unassembled WGS sequence"/>
</dbReference>
<sequence>MKVLKLEKGAQGLNLTGDIYLADKHQGGASMNVLIRTPVMSMQADAYVIKNPYETKNAYTITNAIDAADALSLKSESAIGALKDMIRGCDFTSISTNELARIGSRLFELELIDEDVACVFISGNMATDKNGHQTEKDVRFNAIAMFNQKLGDNKAYARAWPMYAHQESFKIVTRMLLGANQAINALSYFANSARNDLFISIQA</sequence>
<reference evidence="1 2" key="1">
    <citation type="submission" date="2024-12" db="EMBL/GenBank/DDBJ databases">
        <title>Pseudomonas species isolated from Lotus nodules promote plant growth.</title>
        <authorList>
            <person name="Yu Y.-H."/>
            <person name="Kurtenbach J."/>
            <person name="Crosbie D."/>
            <person name="Brachmann A."/>
            <person name="Marin M."/>
        </authorList>
    </citation>
    <scope>NUCLEOTIDE SEQUENCE [LARGE SCALE GENOMIC DNA]</scope>
    <source>
        <strain evidence="1 2">PLb11B</strain>
    </source>
</reference>
<name>A0ABW8W024_9PSED</name>
<evidence type="ECO:0000313" key="2">
    <source>
        <dbReference type="Proteomes" id="UP001628646"/>
    </source>
</evidence>
<dbReference type="EMBL" id="JBJNUY010000001">
    <property type="protein sequence ID" value="MFL8997554.1"/>
    <property type="molecule type" value="Genomic_DNA"/>
</dbReference>
<organism evidence="1 2">
    <name type="scientific">Pseudomonas azerbaijanorientalis</name>
    <dbReference type="NCBI Taxonomy" id="2842350"/>
    <lineage>
        <taxon>Bacteria</taxon>
        <taxon>Pseudomonadati</taxon>
        <taxon>Pseudomonadota</taxon>
        <taxon>Gammaproteobacteria</taxon>
        <taxon>Pseudomonadales</taxon>
        <taxon>Pseudomonadaceae</taxon>
        <taxon>Pseudomonas</taxon>
    </lineage>
</organism>
<comment type="caution">
    <text evidence="1">The sequence shown here is derived from an EMBL/GenBank/DDBJ whole genome shotgun (WGS) entry which is preliminary data.</text>
</comment>
<gene>
    <name evidence="1" type="ORF">ACJ8NA_02580</name>
</gene>
<protein>
    <submittedName>
        <fullName evidence="1">Uncharacterized protein</fullName>
    </submittedName>
</protein>
<evidence type="ECO:0000313" key="1">
    <source>
        <dbReference type="EMBL" id="MFL8997554.1"/>
    </source>
</evidence>
<dbReference type="RefSeq" id="WP_407799324.1">
    <property type="nucleotide sequence ID" value="NZ_JBJNUX010000001.1"/>
</dbReference>